<protein>
    <submittedName>
        <fullName evidence="3">Pre-mRNA-processing protein prp40</fullName>
    </submittedName>
</protein>
<evidence type="ECO:0000259" key="2">
    <source>
        <dbReference type="PROSITE" id="PS50020"/>
    </source>
</evidence>
<feature type="region of interest" description="Disordered" evidence="1">
    <location>
        <begin position="82"/>
        <end position="187"/>
    </location>
</feature>
<feature type="domain" description="WW" evidence="2">
    <location>
        <begin position="9"/>
        <end position="37"/>
    </location>
</feature>
<evidence type="ECO:0000313" key="4">
    <source>
        <dbReference type="Proteomes" id="UP001150062"/>
    </source>
</evidence>
<dbReference type="Pfam" id="PF00397">
    <property type="entry name" value="WW"/>
    <property type="match status" value="1"/>
</dbReference>
<organism evidence="3 4">
    <name type="scientific">Anaeramoeba flamelloides</name>
    <dbReference type="NCBI Taxonomy" id="1746091"/>
    <lineage>
        <taxon>Eukaryota</taxon>
        <taxon>Metamonada</taxon>
        <taxon>Anaeramoebidae</taxon>
        <taxon>Anaeramoeba</taxon>
    </lineage>
</organism>
<comment type="caution">
    <text evidence="3">The sequence shown here is derived from an EMBL/GenBank/DDBJ whole genome shotgun (WGS) entry which is preliminary data.</text>
</comment>
<feature type="compositionally biased region" description="Basic residues" evidence="1">
    <location>
        <begin position="89"/>
        <end position="115"/>
    </location>
</feature>
<keyword evidence="4" id="KW-1185">Reference proteome</keyword>
<proteinExistence type="predicted"/>
<dbReference type="PROSITE" id="PS01159">
    <property type="entry name" value="WW_DOMAIN_1"/>
    <property type="match status" value="1"/>
</dbReference>
<dbReference type="PROSITE" id="PS50020">
    <property type="entry name" value="WW_DOMAIN_2"/>
    <property type="match status" value="1"/>
</dbReference>
<feature type="compositionally biased region" description="Low complexity" evidence="1">
    <location>
        <begin position="152"/>
        <end position="167"/>
    </location>
</feature>
<dbReference type="InterPro" id="IPR001202">
    <property type="entry name" value="WW_dom"/>
</dbReference>
<gene>
    <name evidence="3" type="ORF">M0813_05621</name>
</gene>
<evidence type="ECO:0000313" key="3">
    <source>
        <dbReference type="EMBL" id="KAJ6231548.1"/>
    </source>
</evidence>
<dbReference type="CDD" id="cd00201">
    <property type="entry name" value="WW"/>
    <property type="match status" value="1"/>
</dbReference>
<reference evidence="3" key="1">
    <citation type="submission" date="2022-08" db="EMBL/GenBank/DDBJ databases">
        <title>Novel sulfate-reducing endosymbionts in the free-living metamonad Anaeramoeba.</title>
        <authorList>
            <person name="Jerlstrom-Hultqvist J."/>
            <person name="Cepicka I."/>
            <person name="Gallot-Lavallee L."/>
            <person name="Salas-Leiva D."/>
            <person name="Curtis B.A."/>
            <person name="Zahonova K."/>
            <person name="Pipaliya S."/>
            <person name="Dacks J."/>
            <person name="Roger A.J."/>
        </authorList>
    </citation>
    <scope>NUCLEOTIDE SEQUENCE</scope>
    <source>
        <strain evidence="3">Schooner1</strain>
    </source>
</reference>
<name>A0ABQ8XFY2_9EUKA</name>
<dbReference type="EMBL" id="JAOAOG010000299">
    <property type="protein sequence ID" value="KAJ6231548.1"/>
    <property type="molecule type" value="Genomic_DNA"/>
</dbReference>
<feature type="compositionally biased region" description="Basic and acidic residues" evidence="1">
    <location>
        <begin position="116"/>
        <end position="150"/>
    </location>
</feature>
<evidence type="ECO:0000256" key="1">
    <source>
        <dbReference type="SAM" id="MobiDB-lite"/>
    </source>
</evidence>
<sequence length="296" mass="35142">MEAQNVDFWYELWNSQYQIPYYYHTNTKQSTWEKPKTGFIVSVLETMKTLGPVQALQNLQKLVNNLPSIYFQTNNNRITDLKYMSQMKSSKKKIKRVKKKETTNKMKKRKKKGKGKQKEEKEDKEDKEQKEQKEQKEEKEEMKEEVERIKTTKPQPKQKTKLQNQTKPKLKPKTIPEIKPQNKHPNKKIDKHNLKIRIEINNKKPHPKKQIKNKNINNIKSPNNLISPNSPTVSELKKALENEIPLGNFHNPRNKSIQLMDIEVGTRKKEHTIHNAFKLEKGFRFEIKGKLEKKPI</sequence>
<dbReference type="InterPro" id="IPR036020">
    <property type="entry name" value="WW_dom_sf"/>
</dbReference>
<accession>A0ABQ8XFY2</accession>
<dbReference type="SUPFAM" id="SSF51045">
    <property type="entry name" value="WW domain"/>
    <property type="match status" value="1"/>
</dbReference>
<dbReference type="Proteomes" id="UP001150062">
    <property type="component" value="Unassembled WGS sequence"/>
</dbReference>
<dbReference type="Gene3D" id="2.20.70.10">
    <property type="match status" value="1"/>
</dbReference>